<keyword evidence="3" id="KW-1185">Reference proteome</keyword>
<dbReference type="AlphaFoldDB" id="A0ABD3MPP9"/>
<dbReference type="EMBL" id="JALLAZ020001787">
    <property type="protein sequence ID" value="KAL3763956.1"/>
    <property type="molecule type" value="Genomic_DNA"/>
</dbReference>
<name>A0ABD3MPP9_9STRA</name>
<proteinExistence type="predicted"/>
<keyword evidence="1" id="KW-0732">Signal</keyword>
<comment type="caution">
    <text evidence="2">The sequence shown here is derived from an EMBL/GenBank/DDBJ whole genome shotgun (WGS) entry which is preliminary data.</text>
</comment>
<reference evidence="2 3" key="1">
    <citation type="submission" date="2024-10" db="EMBL/GenBank/DDBJ databases">
        <title>Updated reference genomes for cyclostephanoid diatoms.</title>
        <authorList>
            <person name="Roberts W.R."/>
            <person name="Alverson A.J."/>
        </authorList>
    </citation>
    <scope>NUCLEOTIDE SEQUENCE [LARGE SCALE GENOMIC DNA]</scope>
    <source>
        <strain evidence="2 3">AJA276-08</strain>
    </source>
</reference>
<sequence length="87" mass="9415">MPEPLPMLVPLAFFPRVLLLLPPSPPMPMTPHPCRASCSYRLTKTVVPLISVPFPEVSSTNTSMSGGELLPPFSSLLLMASTLPSRQ</sequence>
<feature type="signal peptide" evidence="1">
    <location>
        <begin position="1"/>
        <end position="19"/>
    </location>
</feature>
<evidence type="ECO:0000313" key="3">
    <source>
        <dbReference type="Proteomes" id="UP001530315"/>
    </source>
</evidence>
<evidence type="ECO:0008006" key="4">
    <source>
        <dbReference type="Google" id="ProtNLM"/>
    </source>
</evidence>
<accession>A0ABD3MPP9</accession>
<organism evidence="2 3">
    <name type="scientific">Stephanodiscus triporus</name>
    <dbReference type="NCBI Taxonomy" id="2934178"/>
    <lineage>
        <taxon>Eukaryota</taxon>
        <taxon>Sar</taxon>
        <taxon>Stramenopiles</taxon>
        <taxon>Ochrophyta</taxon>
        <taxon>Bacillariophyta</taxon>
        <taxon>Coscinodiscophyceae</taxon>
        <taxon>Thalassiosirophycidae</taxon>
        <taxon>Stephanodiscales</taxon>
        <taxon>Stephanodiscaceae</taxon>
        <taxon>Stephanodiscus</taxon>
    </lineage>
</organism>
<gene>
    <name evidence="2" type="ORF">ACHAW5_004641</name>
</gene>
<feature type="chain" id="PRO_5044784667" description="Secreted protein" evidence="1">
    <location>
        <begin position="20"/>
        <end position="87"/>
    </location>
</feature>
<protein>
    <recommendedName>
        <fullName evidence="4">Secreted protein</fullName>
    </recommendedName>
</protein>
<dbReference type="Proteomes" id="UP001530315">
    <property type="component" value="Unassembled WGS sequence"/>
</dbReference>
<evidence type="ECO:0000313" key="2">
    <source>
        <dbReference type="EMBL" id="KAL3763956.1"/>
    </source>
</evidence>
<evidence type="ECO:0000256" key="1">
    <source>
        <dbReference type="SAM" id="SignalP"/>
    </source>
</evidence>